<proteinExistence type="predicted"/>
<dbReference type="InterPro" id="IPR036390">
    <property type="entry name" value="WH_DNA-bd_sf"/>
</dbReference>
<dbReference type="InterPro" id="IPR005149">
    <property type="entry name" value="Tscrpt_reg_PadR_N"/>
</dbReference>
<dbReference type="InterPro" id="IPR036388">
    <property type="entry name" value="WH-like_DNA-bd_sf"/>
</dbReference>
<dbReference type="PANTHER" id="PTHR43252">
    <property type="entry name" value="TRANSCRIPTIONAL REGULATOR YQJI"/>
    <property type="match status" value="1"/>
</dbReference>
<evidence type="ECO:0000259" key="1">
    <source>
        <dbReference type="Pfam" id="PF03551"/>
    </source>
</evidence>
<dbReference type="EMBL" id="BONZ01000009">
    <property type="protein sequence ID" value="GIH12642.1"/>
    <property type="molecule type" value="Genomic_DNA"/>
</dbReference>
<dbReference type="Gene3D" id="1.10.10.10">
    <property type="entry name" value="Winged helix-like DNA-binding domain superfamily/Winged helix DNA-binding domain"/>
    <property type="match status" value="1"/>
</dbReference>
<gene>
    <name evidence="2" type="ORF">Raf01_08140</name>
</gene>
<reference evidence="2" key="1">
    <citation type="submission" date="2021-01" db="EMBL/GenBank/DDBJ databases">
        <title>Whole genome shotgun sequence of Rugosimonospora africana NBRC 104875.</title>
        <authorList>
            <person name="Komaki H."/>
            <person name="Tamura T."/>
        </authorList>
    </citation>
    <scope>NUCLEOTIDE SEQUENCE</scope>
    <source>
        <strain evidence="2">NBRC 104875</strain>
    </source>
</reference>
<dbReference type="AlphaFoldDB" id="A0A8J3VNB0"/>
<organism evidence="2 3">
    <name type="scientific">Rugosimonospora africana</name>
    <dbReference type="NCBI Taxonomy" id="556532"/>
    <lineage>
        <taxon>Bacteria</taxon>
        <taxon>Bacillati</taxon>
        <taxon>Actinomycetota</taxon>
        <taxon>Actinomycetes</taxon>
        <taxon>Micromonosporales</taxon>
        <taxon>Micromonosporaceae</taxon>
        <taxon>Rugosimonospora</taxon>
    </lineage>
</organism>
<comment type="caution">
    <text evidence="2">The sequence shown here is derived from an EMBL/GenBank/DDBJ whole genome shotgun (WGS) entry which is preliminary data.</text>
</comment>
<keyword evidence="3" id="KW-1185">Reference proteome</keyword>
<dbReference type="PANTHER" id="PTHR43252:SF2">
    <property type="entry name" value="TRANSCRIPTION REGULATOR, PADR-LIKE FAMILY"/>
    <property type="match status" value="1"/>
</dbReference>
<evidence type="ECO:0000313" key="2">
    <source>
        <dbReference type="EMBL" id="GIH12642.1"/>
    </source>
</evidence>
<feature type="domain" description="Transcription regulator PadR N-terminal" evidence="1">
    <location>
        <begin position="33"/>
        <end position="109"/>
    </location>
</feature>
<dbReference type="Pfam" id="PF03551">
    <property type="entry name" value="PadR"/>
    <property type="match status" value="1"/>
</dbReference>
<sequence>MTFGTGRPRSAASQPIVKFGYYAGTVSTTRLLILGVVRIFQPVHGYDVRRELLSWHADDWAHVAPGSVYHALKKLAEEGLLTEVSTRQVGSRPARTTYEITDKGEAEFQDLLRRYWWEYSVPPDPFTAAYAFLPALARREAAGALRNRARLLRLFVDGTEVRLAASPNADAPHVAYMFELSMAKARVEADWCERLADRVEAGELPSAD</sequence>
<accession>A0A8J3VNB0</accession>
<dbReference type="Proteomes" id="UP000642748">
    <property type="component" value="Unassembled WGS sequence"/>
</dbReference>
<name>A0A8J3VNB0_9ACTN</name>
<dbReference type="SUPFAM" id="SSF46785">
    <property type="entry name" value="Winged helix' DNA-binding domain"/>
    <property type="match status" value="1"/>
</dbReference>
<protein>
    <submittedName>
        <fullName evidence="2">PadR family transcriptional regulator</fullName>
    </submittedName>
</protein>
<evidence type="ECO:0000313" key="3">
    <source>
        <dbReference type="Proteomes" id="UP000642748"/>
    </source>
</evidence>